<name>W2TAT5_NECAM</name>
<gene>
    <name evidence="1" type="ORF">NECAME_10473</name>
</gene>
<evidence type="ECO:0008006" key="3">
    <source>
        <dbReference type="Google" id="ProtNLM"/>
    </source>
</evidence>
<protein>
    <recommendedName>
        <fullName evidence="3">C2H2-type domain-containing protein</fullName>
    </recommendedName>
</protein>
<evidence type="ECO:0000313" key="2">
    <source>
        <dbReference type="Proteomes" id="UP000053676"/>
    </source>
</evidence>
<dbReference type="STRING" id="51031.W2TAT5"/>
<accession>W2TAT5</accession>
<dbReference type="KEGG" id="nai:NECAME_10473"/>
<reference evidence="2" key="1">
    <citation type="journal article" date="2014" name="Nat. Genet.">
        <title>Genome of the human hookworm Necator americanus.</title>
        <authorList>
            <person name="Tang Y.T."/>
            <person name="Gao X."/>
            <person name="Rosa B.A."/>
            <person name="Abubucker S."/>
            <person name="Hallsworth-Pepin K."/>
            <person name="Martin J."/>
            <person name="Tyagi R."/>
            <person name="Heizer E."/>
            <person name="Zhang X."/>
            <person name="Bhonagiri-Palsikar V."/>
            <person name="Minx P."/>
            <person name="Warren W.C."/>
            <person name="Wang Q."/>
            <person name="Zhan B."/>
            <person name="Hotez P.J."/>
            <person name="Sternberg P.W."/>
            <person name="Dougall A."/>
            <person name="Gaze S.T."/>
            <person name="Mulvenna J."/>
            <person name="Sotillo J."/>
            <person name="Ranganathan S."/>
            <person name="Rabelo E.M."/>
            <person name="Wilson R.K."/>
            <person name="Felgner P.L."/>
            <person name="Bethony J."/>
            <person name="Hawdon J.M."/>
            <person name="Gasser R.B."/>
            <person name="Loukas A."/>
            <person name="Mitreva M."/>
        </authorList>
    </citation>
    <scope>NUCLEOTIDE SEQUENCE [LARGE SCALE GENOMIC DNA]</scope>
</reference>
<dbReference type="AlphaFoldDB" id="W2TAT5"/>
<organism evidence="1 2">
    <name type="scientific">Necator americanus</name>
    <name type="common">Human hookworm</name>
    <dbReference type="NCBI Taxonomy" id="51031"/>
    <lineage>
        <taxon>Eukaryota</taxon>
        <taxon>Metazoa</taxon>
        <taxon>Ecdysozoa</taxon>
        <taxon>Nematoda</taxon>
        <taxon>Chromadorea</taxon>
        <taxon>Rhabditida</taxon>
        <taxon>Rhabditina</taxon>
        <taxon>Rhabditomorpha</taxon>
        <taxon>Strongyloidea</taxon>
        <taxon>Ancylostomatidae</taxon>
        <taxon>Bunostominae</taxon>
        <taxon>Necator</taxon>
    </lineage>
</organism>
<proteinExistence type="predicted"/>
<dbReference type="OrthoDB" id="5805083at2759"/>
<sequence>MPVREFPFYVKDDHSQLPSDKSWRLQAVNGPAIADMARKQRPIESSCCDVRETWKSFINVQSHLLAGHYTAMFYACHFCGVLYHSVETLLGHADCPRWTSMLLNQMVKGGGKQIRKVEMKVAYLFMVCTDCGLWLPIRVNYPPDRLPKAWCFFATVMVCF</sequence>
<dbReference type="EMBL" id="KI659997">
    <property type="protein sequence ID" value="ETN78276.1"/>
    <property type="molecule type" value="Genomic_DNA"/>
</dbReference>
<dbReference type="Proteomes" id="UP000053676">
    <property type="component" value="Unassembled WGS sequence"/>
</dbReference>
<evidence type="ECO:0000313" key="1">
    <source>
        <dbReference type="EMBL" id="ETN78276.1"/>
    </source>
</evidence>
<keyword evidence="2" id="KW-1185">Reference proteome</keyword>